<reference evidence="2 3" key="1">
    <citation type="submission" date="2024-01" db="EMBL/GenBank/DDBJ databases">
        <title>The genomes of 5 underutilized Papilionoideae crops provide insights into root nodulation and disease resistanc.</title>
        <authorList>
            <person name="Yuan L."/>
        </authorList>
    </citation>
    <scope>NUCLEOTIDE SEQUENCE [LARGE SCALE GENOMIC DNA]</scope>
    <source>
        <strain evidence="2">ZHUSHIDOU_FW_LH</strain>
        <tissue evidence="2">Leaf</tissue>
    </source>
</reference>
<evidence type="ECO:0000256" key="1">
    <source>
        <dbReference type="SAM" id="MobiDB-lite"/>
    </source>
</evidence>
<comment type="caution">
    <text evidence="2">The sequence shown here is derived from an EMBL/GenBank/DDBJ whole genome shotgun (WGS) entry which is preliminary data.</text>
</comment>
<accession>A0AAN9IIN5</accession>
<name>A0AAN9IIN5_CROPI</name>
<organism evidence="2 3">
    <name type="scientific">Crotalaria pallida</name>
    <name type="common">Smooth rattlebox</name>
    <name type="synonym">Crotalaria striata</name>
    <dbReference type="NCBI Taxonomy" id="3830"/>
    <lineage>
        <taxon>Eukaryota</taxon>
        <taxon>Viridiplantae</taxon>
        <taxon>Streptophyta</taxon>
        <taxon>Embryophyta</taxon>
        <taxon>Tracheophyta</taxon>
        <taxon>Spermatophyta</taxon>
        <taxon>Magnoliopsida</taxon>
        <taxon>eudicotyledons</taxon>
        <taxon>Gunneridae</taxon>
        <taxon>Pentapetalae</taxon>
        <taxon>rosids</taxon>
        <taxon>fabids</taxon>
        <taxon>Fabales</taxon>
        <taxon>Fabaceae</taxon>
        <taxon>Papilionoideae</taxon>
        <taxon>50 kb inversion clade</taxon>
        <taxon>genistoids sensu lato</taxon>
        <taxon>core genistoids</taxon>
        <taxon>Crotalarieae</taxon>
        <taxon>Crotalaria</taxon>
    </lineage>
</organism>
<dbReference type="AlphaFoldDB" id="A0AAN9IIN5"/>
<dbReference type="Proteomes" id="UP001372338">
    <property type="component" value="Unassembled WGS sequence"/>
</dbReference>
<evidence type="ECO:0000313" key="3">
    <source>
        <dbReference type="Proteomes" id="UP001372338"/>
    </source>
</evidence>
<gene>
    <name evidence="2" type="ORF">RIF29_14824</name>
</gene>
<proteinExistence type="predicted"/>
<keyword evidence="3" id="KW-1185">Reference proteome</keyword>
<feature type="region of interest" description="Disordered" evidence="1">
    <location>
        <begin position="72"/>
        <end position="94"/>
    </location>
</feature>
<evidence type="ECO:0000313" key="2">
    <source>
        <dbReference type="EMBL" id="KAK7273761.1"/>
    </source>
</evidence>
<sequence length="94" mass="10854">MPLSRRRSQPSEPPSPSAVLNCRLTHSPAYLYLPIKHTHEICTRGDKDGFTLSTASRFKSARLPTVPWRIVGRRRPRPPHHPQLMTLPYRHLKP</sequence>
<feature type="region of interest" description="Disordered" evidence="1">
    <location>
        <begin position="1"/>
        <end position="20"/>
    </location>
</feature>
<protein>
    <submittedName>
        <fullName evidence="2">Uncharacterized protein</fullName>
    </submittedName>
</protein>
<dbReference type="EMBL" id="JAYWIO010000003">
    <property type="protein sequence ID" value="KAK7273761.1"/>
    <property type="molecule type" value="Genomic_DNA"/>
</dbReference>